<comment type="caution">
    <text evidence="1">The sequence shown here is derived from an EMBL/GenBank/DDBJ whole genome shotgun (WGS) entry which is preliminary data.</text>
</comment>
<protein>
    <submittedName>
        <fullName evidence="1">Uncharacterized protein</fullName>
    </submittedName>
</protein>
<evidence type="ECO:0000313" key="2">
    <source>
        <dbReference type="Proteomes" id="UP001055811"/>
    </source>
</evidence>
<organism evidence="1 2">
    <name type="scientific">Cichorium intybus</name>
    <name type="common">Chicory</name>
    <dbReference type="NCBI Taxonomy" id="13427"/>
    <lineage>
        <taxon>Eukaryota</taxon>
        <taxon>Viridiplantae</taxon>
        <taxon>Streptophyta</taxon>
        <taxon>Embryophyta</taxon>
        <taxon>Tracheophyta</taxon>
        <taxon>Spermatophyta</taxon>
        <taxon>Magnoliopsida</taxon>
        <taxon>eudicotyledons</taxon>
        <taxon>Gunneridae</taxon>
        <taxon>Pentapetalae</taxon>
        <taxon>asterids</taxon>
        <taxon>campanulids</taxon>
        <taxon>Asterales</taxon>
        <taxon>Asteraceae</taxon>
        <taxon>Cichorioideae</taxon>
        <taxon>Cichorieae</taxon>
        <taxon>Cichoriinae</taxon>
        <taxon>Cichorium</taxon>
    </lineage>
</organism>
<gene>
    <name evidence="1" type="ORF">L2E82_27571</name>
</gene>
<reference evidence="2" key="1">
    <citation type="journal article" date="2022" name="Mol. Ecol. Resour.">
        <title>The genomes of chicory, endive, great burdock and yacon provide insights into Asteraceae palaeo-polyploidization history and plant inulin production.</title>
        <authorList>
            <person name="Fan W."/>
            <person name="Wang S."/>
            <person name="Wang H."/>
            <person name="Wang A."/>
            <person name="Jiang F."/>
            <person name="Liu H."/>
            <person name="Zhao H."/>
            <person name="Xu D."/>
            <person name="Zhang Y."/>
        </authorList>
    </citation>
    <scope>NUCLEOTIDE SEQUENCE [LARGE SCALE GENOMIC DNA]</scope>
    <source>
        <strain evidence="2">cv. Punajuju</strain>
    </source>
</reference>
<name>A0ACB9CTF7_CICIN</name>
<proteinExistence type="predicted"/>
<evidence type="ECO:0000313" key="1">
    <source>
        <dbReference type="EMBL" id="KAI3737565.1"/>
    </source>
</evidence>
<sequence>MSHNPAGDEWKTVYRRNTNRNNIRDDRTTIFVGNIPDGVSKQDLRVLFERYGRIVDIYQATKKDRNGSNFAFIRFAGVKDGMLLEKSIGRVSIGHSILVVNIARFQRKPMVTGAQPNQPHPPFPPPPFTSSRSLKGAPSHPPLSSSRSLRGVKSFAQVVAGSHITETVREKKLKEIALSPSDEFRNFLNDTVLVGEVTNMMIINSLPDLFNDCGISFDKVFYYGGLHVIISFDNAKDAGNFLSDKESWSRWFYWVKAGREITNTPSQRIANIKIVGLPLEFRSISNIKEISDHLGLVLEIDDDIWSRADLSFCKATVLTKSMITINEEMVISAGGNKFKIGVLEDEGLWNPFRNSWCNKDSYGMHREKDDDGISATWTNNHDNTYEEGEIPPDDDDRDGDPDVSPVDLDSPEPAAFPEVDESGMNAIEVDCQSQSKTERVEESRMENDQCNNNTFVFNAGINLENSTTDINQVRHDSNLQFNRLLNNGSFGPFPMRANDGGKRILPNSLLRRPNLVSDEWIINHSPDIQLNKRIRPELEYVNSHVVSIDLNKDMTVANGVVNEKQMTAEIGNLLGINVDADNEVLRDVMGEGVHKGLQ</sequence>
<dbReference type="Proteomes" id="UP001055811">
    <property type="component" value="Linkage Group LG05"/>
</dbReference>
<keyword evidence="2" id="KW-1185">Reference proteome</keyword>
<accession>A0ACB9CTF7</accession>
<reference evidence="1 2" key="2">
    <citation type="journal article" date="2022" name="Mol. Ecol. Resour.">
        <title>The genomes of chicory, endive, great burdock and yacon provide insights into Asteraceae paleo-polyploidization history and plant inulin production.</title>
        <authorList>
            <person name="Fan W."/>
            <person name="Wang S."/>
            <person name="Wang H."/>
            <person name="Wang A."/>
            <person name="Jiang F."/>
            <person name="Liu H."/>
            <person name="Zhao H."/>
            <person name="Xu D."/>
            <person name="Zhang Y."/>
        </authorList>
    </citation>
    <scope>NUCLEOTIDE SEQUENCE [LARGE SCALE GENOMIC DNA]</scope>
    <source>
        <strain evidence="2">cv. Punajuju</strain>
        <tissue evidence="1">Leaves</tissue>
    </source>
</reference>
<dbReference type="EMBL" id="CM042013">
    <property type="protein sequence ID" value="KAI3737565.1"/>
    <property type="molecule type" value="Genomic_DNA"/>
</dbReference>